<feature type="region of interest" description="Disordered" evidence="1">
    <location>
        <begin position="1"/>
        <end position="24"/>
    </location>
</feature>
<dbReference type="EMBL" id="BMNK01000007">
    <property type="protein sequence ID" value="GGP09329.1"/>
    <property type="molecule type" value="Genomic_DNA"/>
</dbReference>
<evidence type="ECO:0000313" key="2">
    <source>
        <dbReference type="EMBL" id="GGP09329.1"/>
    </source>
</evidence>
<accession>A0A918A7X2</accession>
<organism evidence="2 3">
    <name type="scientific">Nonomuraea glycinis</name>
    <dbReference type="NCBI Taxonomy" id="2047744"/>
    <lineage>
        <taxon>Bacteria</taxon>
        <taxon>Bacillati</taxon>
        <taxon>Actinomycetota</taxon>
        <taxon>Actinomycetes</taxon>
        <taxon>Streptosporangiales</taxon>
        <taxon>Streptosporangiaceae</taxon>
        <taxon>Nonomuraea</taxon>
    </lineage>
</organism>
<dbReference type="Proteomes" id="UP000660745">
    <property type="component" value="Unassembled WGS sequence"/>
</dbReference>
<dbReference type="AlphaFoldDB" id="A0A918A7X2"/>
<name>A0A918A7X2_9ACTN</name>
<proteinExistence type="predicted"/>
<evidence type="ECO:0000256" key="1">
    <source>
        <dbReference type="SAM" id="MobiDB-lite"/>
    </source>
</evidence>
<keyword evidence="3" id="KW-1185">Reference proteome</keyword>
<evidence type="ECO:0000313" key="3">
    <source>
        <dbReference type="Proteomes" id="UP000660745"/>
    </source>
</evidence>
<dbReference type="RefSeq" id="WP_189140601.1">
    <property type="nucleotide sequence ID" value="NZ_BMNK01000007.1"/>
</dbReference>
<reference evidence="2" key="2">
    <citation type="submission" date="2020-09" db="EMBL/GenBank/DDBJ databases">
        <authorList>
            <person name="Sun Q."/>
            <person name="Zhou Y."/>
        </authorList>
    </citation>
    <scope>NUCLEOTIDE SEQUENCE</scope>
    <source>
        <strain evidence="2">CGMCC 4.7430</strain>
    </source>
</reference>
<sequence length="133" mass="14431">MEHDHTSMEAAGQAIHTEGGEFRQSADRLGTQLARFIPYFGNPSSDEAARIFRLGEEGHPGFDSAYEDLSEALTSLSEAYKAVGTAVVSMSKNTKAGDLASMIDQNAFIQELFKFAERENDGISVPSTPVERA</sequence>
<protein>
    <submittedName>
        <fullName evidence="2">Uncharacterized protein</fullName>
    </submittedName>
</protein>
<reference evidence="2" key="1">
    <citation type="journal article" date="2014" name="Int. J. Syst. Evol. Microbiol.">
        <title>Complete genome sequence of Corynebacterium casei LMG S-19264T (=DSM 44701T), isolated from a smear-ripened cheese.</title>
        <authorList>
            <consortium name="US DOE Joint Genome Institute (JGI-PGF)"/>
            <person name="Walter F."/>
            <person name="Albersmeier A."/>
            <person name="Kalinowski J."/>
            <person name="Ruckert C."/>
        </authorList>
    </citation>
    <scope>NUCLEOTIDE SEQUENCE</scope>
    <source>
        <strain evidence="2">CGMCC 4.7430</strain>
    </source>
</reference>
<gene>
    <name evidence="2" type="ORF">GCM10012278_44590</name>
</gene>
<comment type="caution">
    <text evidence="2">The sequence shown here is derived from an EMBL/GenBank/DDBJ whole genome shotgun (WGS) entry which is preliminary data.</text>
</comment>